<dbReference type="Pfam" id="PF03639">
    <property type="entry name" value="Glyco_hydro_81"/>
    <property type="match status" value="1"/>
</dbReference>
<keyword evidence="7" id="KW-0961">Cell wall biogenesis/degradation</keyword>
<name>A0AAW1M3U5_SAPOF</name>
<evidence type="ECO:0000256" key="3">
    <source>
        <dbReference type="ARBA" id="ARBA00012780"/>
    </source>
</evidence>
<dbReference type="Pfam" id="PF17652">
    <property type="entry name" value="Glyco_hydro81C"/>
    <property type="match status" value="1"/>
</dbReference>
<keyword evidence="5" id="KW-0119">Carbohydrate metabolism</keyword>
<evidence type="ECO:0000256" key="1">
    <source>
        <dbReference type="ARBA" id="ARBA00000382"/>
    </source>
</evidence>
<dbReference type="AlphaFoldDB" id="A0AAW1M3U5"/>
<dbReference type="GO" id="GO:0071555">
    <property type="term" value="P:cell wall organization"/>
    <property type="evidence" value="ECO:0007669"/>
    <property type="project" value="UniProtKB-KW"/>
</dbReference>
<comment type="caution">
    <text evidence="11">The sequence shown here is derived from an EMBL/GenBank/DDBJ whole genome shotgun (WGS) entry which is preliminary data.</text>
</comment>
<evidence type="ECO:0000256" key="7">
    <source>
        <dbReference type="ARBA" id="ARBA00023316"/>
    </source>
</evidence>
<dbReference type="PANTHER" id="PTHR31983:SF0">
    <property type="entry name" value="GLUCAN ENDO-1,3-BETA-D-GLUCOSIDASE 2"/>
    <property type="match status" value="1"/>
</dbReference>
<dbReference type="PANTHER" id="PTHR31983">
    <property type="entry name" value="ENDO-1,3(4)-BETA-GLUCANASE 1"/>
    <property type="match status" value="1"/>
</dbReference>
<evidence type="ECO:0000313" key="12">
    <source>
        <dbReference type="Proteomes" id="UP001443914"/>
    </source>
</evidence>
<dbReference type="InterPro" id="IPR005200">
    <property type="entry name" value="Endo-beta-glucanase"/>
</dbReference>
<reference evidence="11" key="1">
    <citation type="submission" date="2024-03" db="EMBL/GenBank/DDBJ databases">
        <title>WGS assembly of Saponaria officinalis var. Norfolk2.</title>
        <authorList>
            <person name="Jenkins J."/>
            <person name="Shu S."/>
            <person name="Grimwood J."/>
            <person name="Barry K."/>
            <person name="Goodstein D."/>
            <person name="Schmutz J."/>
            <person name="Leebens-Mack J."/>
            <person name="Osbourn A."/>
        </authorList>
    </citation>
    <scope>NUCLEOTIDE SEQUENCE [LARGE SCALE GENOMIC DNA]</scope>
    <source>
        <strain evidence="11">JIC</strain>
    </source>
</reference>
<evidence type="ECO:0000256" key="5">
    <source>
        <dbReference type="ARBA" id="ARBA00023277"/>
    </source>
</evidence>
<keyword evidence="12" id="KW-1185">Reference proteome</keyword>
<dbReference type="EC" id="3.2.1.39" evidence="3"/>
<sequence>MASNQKPSSSISQSACFPHAESKVLTNPKKLYSPHLHSSPSFPTHSFFKNFVIQNGDQPVFLHPYMLKLSSFGFSFCYPLIQTTPSSISQNFSDDFSLSSPQSSTHLVSSFSDLTVTVDFESSGMRLFLARGSPYITLQVFKNLHLKFCCKSAIKSVFSSSSNTKHKIELENNKFLIIYSSSELIMKKQEKNSLNFGLFSGIIRVVIMPNNNPKTEEIFDLYKICYAISGEVVFSNPFSLEYKWETKGWGNLLMLAHPLHLKLFSSLYNSEIKVLSNFKYKSIDGDLIGIVGNSWSLRAPHVPITWHSFRGVPEVFHPEIVSSLWKDVGGLDSLAISTTHVMYYGVMIFRAARMALISEEVNCSDVIPAILKFLRDTINPWLNNKFVGNGFVYEMNWGGIVSKQSVTDQNADFGVGLFDHIHFLGHFVYGIAVLAKLDHDWGIKFRHQAYALVGTWISLGRSAKSMYTRLRCFDLYKLHTWKGSAIGECNSHHSSEHVFIYYTASLLGLAYGDDHLVGIGSTLASFEIEAMKTWFHVREGGVYGEEFSKENKLVGISRRSKRETKLLNGSAEQRDIRVGKHVLPLLPITEILFSDVGFVREVVEWATPALTRKDAEDAWIGFVYALEALYDKESAVKKIKSLKGFNKGHSLTSFLWWVHSRGERVNFCTLCRKADDECWFCAKCG</sequence>
<dbReference type="GO" id="GO:0042973">
    <property type="term" value="F:glucan endo-1,3-beta-D-glucosidase activity"/>
    <property type="evidence" value="ECO:0007669"/>
    <property type="project" value="UniProtKB-EC"/>
</dbReference>
<dbReference type="PROSITE" id="PS52008">
    <property type="entry name" value="GH81"/>
    <property type="match status" value="1"/>
</dbReference>
<evidence type="ECO:0000259" key="9">
    <source>
        <dbReference type="Pfam" id="PF03639"/>
    </source>
</evidence>
<organism evidence="11 12">
    <name type="scientific">Saponaria officinalis</name>
    <name type="common">Common soapwort</name>
    <name type="synonym">Lychnis saponaria</name>
    <dbReference type="NCBI Taxonomy" id="3572"/>
    <lineage>
        <taxon>Eukaryota</taxon>
        <taxon>Viridiplantae</taxon>
        <taxon>Streptophyta</taxon>
        <taxon>Embryophyta</taxon>
        <taxon>Tracheophyta</taxon>
        <taxon>Spermatophyta</taxon>
        <taxon>Magnoliopsida</taxon>
        <taxon>eudicotyledons</taxon>
        <taxon>Gunneridae</taxon>
        <taxon>Pentapetalae</taxon>
        <taxon>Caryophyllales</taxon>
        <taxon>Caryophyllaceae</taxon>
        <taxon>Caryophylleae</taxon>
        <taxon>Saponaria</taxon>
    </lineage>
</organism>
<dbReference type="EMBL" id="JBDFQZ010000003">
    <property type="protein sequence ID" value="KAK9740555.1"/>
    <property type="molecule type" value="Genomic_DNA"/>
</dbReference>
<dbReference type="InterPro" id="IPR040720">
    <property type="entry name" value="GH81_C"/>
</dbReference>
<keyword evidence="6" id="KW-0326">Glycosidase</keyword>
<dbReference type="Proteomes" id="UP001443914">
    <property type="component" value="Unassembled WGS sequence"/>
</dbReference>
<protein>
    <recommendedName>
        <fullName evidence="3">glucan endo-1,3-beta-D-glucosidase</fullName>
        <ecNumber evidence="3">3.2.1.39</ecNumber>
    </recommendedName>
</protein>
<comment type="catalytic activity">
    <reaction evidence="1">
        <text>Hydrolysis of (1-&gt;3)-beta-D-glucosidic linkages in (1-&gt;3)-beta-D-glucans.</text>
        <dbReference type="EC" id="3.2.1.39"/>
    </reaction>
</comment>
<keyword evidence="8" id="KW-0624">Polysaccharide degradation</keyword>
<dbReference type="InterPro" id="IPR040451">
    <property type="entry name" value="GH81_N"/>
</dbReference>
<accession>A0AAW1M3U5</accession>
<evidence type="ECO:0000313" key="11">
    <source>
        <dbReference type="EMBL" id="KAK9740555.1"/>
    </source>
</evidence>
<feature type="domain" description="Glycosyl hydrolase family 81 C-terminal" evidence="10">
    <location>
        <begin position="319"/>
        <end position="657"/>
    </location>
</feature>
<gene>
    <name evidence="11" type="ORF">RND81_03G044200</name>
</gene>
<dbReference type="Gene3D" id="2.70.98.30">
    <property type="entry name" value="Golgi alpha-mannosidase II, domain 4"/>
    <property type="match status" value="1"/>
</dbReference>
<evidence type="ECO:0000256" key="8">
    <source>
        <dbReference type="ARBA" id="ARBA00023326"/>
    </source>
</evidence>
<proteinExistence type="inferred from homology"/>
<evidence type="ECO:0000256" key="2">
    <source>
        <dbReference type="ARBA" id="ARBA00010730"/>
    </source>
</evidence>
<feature type="domain" description="Glycosyl hydrolase family 81 N-terminal" evidence="9">
    <location>
        <begin position="38"/>
        <end position="305"/>
    </location>
</feature>
<comment type="similarity">
    <text evidence="2">Belongs to the glycosyl hydrolase 81 family.</text>
</comment>
<evidence type="ECO:0000259" key="10">
    <source>
        <dbReference type="Pfam" id="PF17652"/>
    </source>
</evidence>
<dbReference type="GO" id="GO:0052861">
    <property type="term" value="F:endo-1,3(4)-beta-glucanase activity"/>
    <property type="evidence" value="ECO:0007669"/>
    <property type="project" value="InterPro"/>
</dbReference>
<dbReference type="GO" id="GO:0000272">
    <property type="term" value="P:polysaccharide catabolic process"/>
    <property type="evidence" value="ECO:0007669"/>
    <property type="project" value="UniProtKB-KW"/>
</dbReference>
<evidence type="ECO:0000256" key="4">
    <source>
        <dbReference type="ARBA" id="ARBA00022801"/>
    </source>
</evidence>
<evidence type="ECO:0000256" key="6">
    <source>
        <dbReference type="ARBA" id="ARBA00023295"/>
    </source>
</evidence>
<keyword evidence="4" id="KW-0378">Hydrolase</keyword>